<protein>
    <submittedName>
        <fullName evidence="2">Uncharacterized protein</fullName>
    </submittedName>
</protein>
<proteinExistence type="predicted"/>
<comment type="caution">
    <text evidence="2">The sequence shown here is derived from an EMBL/GenBank/DDBJ whole genome shotgun (WGS) entry which is preliminary data.</text>
</comment>
<gene>
    <name evidence="2" type="ORF">BC643_2386</name>
</gene>
<evidence type="ECO:0000313" key="3">
    <source>
        <dbReference type="Proteomes" id="UP000283387"/>
    </source>
</evidence>
<feature type="region of interest" description="Disordered" evidence="1">
    <location>
        <begin position="134"/>
        <end position="164"/>
    </location>
</feature>
<reference evidence="2 3" key="1">
    <citation type="submission" date="2018-09" db="EMBL/GenBank/DDBJ databases">
        <title>Genomic Encyclopedia of Archaeal and Bacterial Type Strains, Phase II (KMG-II): from individual species to whole genera.</title>
        <authorList>
            <person name="Goeker M."/>
        </authorList>
    </citation>
    <scope>NUCLEOTIDE SEQUENCE [LARGE SCALE GENOMIC DNA]</scope>
    <source>
        <strain evidence="2 3">DSM 27148</strain>
    </source>
</reference>
<evidence type="ECO:0000256" key="1">
    <source>
        <dbReference type="SAM" id="MobiDB-lite"/>
    </source>
</evidence>
<accession>A0A419W961</accession>
<keyword evidence="3" id="KW-1185">Reference proteome</keyword>
<dbReference type="EMBL" id="RAPN01000001">
    <property type="protein sequence ID" value="RKD92017.1"/>
    <property type="molecule type" value="Genomic_DNA"/>
</dbReference>
<feature type="compositionally biased region" description="Basic and acidic residues" evidence="1">
    <location>
        <begin position="155"/>
        <end position="164"/>
    </location>
</feature>
<organism evidence="2 3">
    <name type="scientific">Mangrovibacterium diazotrophicum</name>
    <dbReference type="NCBI Taxonomy" id="1261403"/>
    <lineage>
        <taxon>Bacteria</taxon>
        <taxon>Pseudomonadati</taxon>
        <taxon>Bacteroidota</taxon>
        <taxon>Bacteroidia</taxon>
        <taxon>Marinilabiliales</taxon>
        <taxon>Prolixibacteraceae</taxon>
        <taxon>Mangrovibacterium</taxon>
    </lineage>
</organism>
<evidence type="ECO:0000313" key="2">
    <source>
        <dbReference type="EMBL" id="RKD92017.1"/>
    </source>
</evidence>
<name>A0A419W961_9BACT</name>
<dbReference type="Proteomes" id="UP000283387">
    <property type="component" value="Unassembled WGS sequence"/>
</dbReference>
<dbReference type="OrthoDB" id="1443487at2"/>
<dbReference type="AlphaFoldDB" id="A0A419W961"/>
<dbReference type="RefSeq" id="WP_120273272.1">
    <property type="nucleotide sequence ID" value="NZ_RAPN01000001.1"/>
</dbReference>
<sequence>MKHSRASLKETIRLLEIRQAEEKDEFNKQLKTTFDSLKPANLIKSTFKDITNQTELKNNIFEAVFPLMTSFISGKVMGFGRKNSFYRIIATMLQMSITNYTARHSHSILEIFSSSIEHVKDWFNKAKKEAEEVLEEQEETVVNATPEDTNPIDQTMREDQRSSK</sequence>